<evidence type="ECO:0000313" key="2">
    <source>
        <dbReference type="Proteomes" id="UP001162992"/>
    </source>
</evidence>
<reference evidence="2" key="1">
    <citation type="journal article" date="2024" name="Proc. Natl. Acad. Sci. U.S.A.">
        <title>Extraordinary preservation of gene collinearity over three hundred million years revealed in homosporous lycophytes.</title>
        <authorList>
            <person name="Li C."/>
            <person name="Wickell D."/>
            <person name="Kuo L.Y."/>
            <person name="Chen X."/>
            <person name="Nie B."/>
            <person name="Liao X."/>
            <person name="Peng D."/>
            <person name="Ji J."/>
            <person name="Jenkins J."/>
            <person name="Williams M."/>
            <person name="Shu S."/>
            <person name="Plott C."/>
            <person name="Barry K."/>
            <person name="Rajasekar S."/>
            <person name="Grimwood J."/>
            <person name="Han X."/>
            <person name="Sun S."/>
            <person name="Hou Z."/>
            <person name="He W."/>
            <person name="Dai G."/>
            <person name="Sun C."/>
            <person name="Schmutz J."/>
            <person name="Leebens-Mack J.H."/>
            <person name="Li F.W."/>
            <person name="Wang L."/>
        </authorList>
    </citation>
    <scope>NUCLEOTIDE SEQUENCE [LARGE SCALE GENOMIC DNA]</scope>
    <source>
        <strain evidence="2">cv. PW_Plant_1</strain>
    </source>
</reference>
<sequence length="89" mass="9672">MSSAQGFWPIGWLKKWIDYNSNNACDASKKEEDGIGAEENEDVNEVAAAGECVATVSGIYIYPVKSCGRISLSHAQVVHKQVGLFCVYS</sequence>
<organism evidence="1 2">
    <name type="scientific">Diphasiastrum complanatum</name>
    <name type="common">Issler's clubmoss</name>
    <name type="synonym">Lycopodium complanatum</name>
    <dbReference type="NCBI Taxonomy" id="34168"/>
    <lineage>
        <taxon>Eukaryota</taxon>
        <taxon>Viridiplantae</taxon>
        <taxon>Streptophyta</taxon>
        <taxon>Embryophyta</taxon>
        <taxon>Tracheophyta</taxon>
        <taxon>Lycopodiopsida</taxon>
        <taxon>Lycopodiales</taxon>
        <taxon>Lycopodiaceae</taxon>
        <taxon>Lycopodioideae</taxon>
        <taxon>Diphasiastrum</taxon>
    </lineage>
</organism>
<proteinExistence type="predicted"/>
<keyword evidence="2" id="KW-1185">Reference proteome</keyword>
<dbReference type="EMBL" id="CM055097">
    <property type="protein sequence ID" value="KAJ7553250.1"/>
    <property type="molecule type" value="Genomic_DNA"/>
</dbReference>
<dbReference type="Proteomes" id="UP001162992">
    <property type="component" value="Chromosome 6"/>
</dbReference>
<evidence type="ECO:0000313" key="1">
    <source>
        <dbReference type="EMBL" id="KAJ7553250.1"/>
    </source>
</evidence>
<gene>
    <name evidence="1" type="ORF">O6H91_06G089800</name>
</gene>
<protein>
    <submittedName>
        <fullName evidence="1">Uncharacterized protein</fullName>
    </submittedName>
</protein>
<comment type="caution">
    <text evidence="1">The sequence shown here is derived from an EMBL/GenBank/DDBJ whole genome shotgun (WGS) entry which is preliminary data.</text>
</comment>
<name>A0ACC2DGK2_DIPCM</name>
<accession>A0ACC2DGK2</accession>